<evidence type="ECO:0000259" key="1">
    <source>
        <dbReference type="Pfam" id="PF22636"/>
    </source>
</evidence>
<gene>
    <name evidence="2" type="ORF">C8D89_11453</name>
</gene>
<dbReference type="Proteomes" id="UP000245639">
    <property type="component" value="Unassembled WGS sequence"/>
</dbReference>
<dbReference type="RefSeq" id="WP_116710213.1">
    <property type="nucleotide sequence ID" value="NZ_QEKW01000014.1"/>
</dbReference>
<reference evidence="2 3" key="1">
    <citation type="submission" date="2018-04" db="EMBL/GenBank/DDBJ databases">
        <title>Genomic Encyclopedia of Type Strains, Phase IV (KMG-IV): sequencing the most valuable type-strain genomes for metagenomic binning, comparative biology and taxonomic classification.</title>
        <authorList>
            <person name="Goeker M."/>
        </authorList>
    </citation>
    <scope>NUCLEOTIDE SEQUENCE [LARGE SCALE GENOMIC DNA]</scope>
    <source>
        <strain evidence="2 3">DSM 45771</strain>
    </source>
</reference>
<feature type="domain" description="Fluoroacetyl-CoA-specific thioesterase-like" evidence="1">
    <location>
        <begin position="5"/>
        <end position="108"/>
    </location>
</feature>
<evidence type="ECO:0000313" key="3">
    <source>
        <dbReference type="Proteomes" id="UP000245639"/>
    </source>
</evidence>
<sequence length="112" mass="11871">MRHEVTADDTAVALGSGEVEVLGTPRLVAWFEAATVQAARDLIGADETTVGSGVRIRHRRPTLVGGRIEITAELRARDGARLTFAVHAEDGHGQVVGDGEIDRAVVDRATFG</sequence>
<dbReference type="SUPFAM" id="SSF54637">
    <property type="entry name" value="Thioesterase/thiol ester dehydrase-isomerase"/>
    <property type="match status" value="1"/>
</dbReference>
<evidence type="ECO:0000313" key="2">
    <source>
        <dbReference type="EMBL" id="PVZ05799.1"/>
    </source>
</evidence>
<dbReference type="AlphaFoldDB" id="A0A2U1F0Z2"/>
<dbReference type="InterPro" id="IPR029069">
    <property type="entry name" value="HotDog_dom_sf"/>
</dbReference>
<dbReference type="EMBL" id="QEKW01000014">
    <property type="protein sequence ID" value="PVZ05799.1"/>
    <property type="molecule type" value="Genomic_DNA"/>
</dbReference>
<dbReference type="PANTHER" id="PTHR36934">
    <property type="entry name" value="BLR0278 PROTEIN"/>
    <property type="match status" value="1"/>
</dbReference>
<keyword evidence="3" id="KW-1185">Reference proteome</keyword>
<dbReference type="InterPro" id="IPR025540">
    <property type="entry name" value="FlK"/>
</dbReference>
<accession>A0A2U1F0Z2</accession>
<protein>
    <submittedName>
        <fullName evidence="2">Putative thioesterase</fullName>
    </submittedName>
</protein>
<dbReference type="InterPro" id="IPR054485">
    <property type="entry name" value="FlK-like_dom"/>
</dbReference>
<proteinExistence type="predicted"/>
<name>A0A2U1F0Z2_9PSEU</name>
<organism evidence="2 3">
    <name type="scientific">Actinomycetospora cinnamomea</name>
    <dbReference type="NCBI Taxonomy" id="663609"/>
    <lineage>
        <taxon>Bacteria</taxon>
        <taxon>Bacillati</taxon>
        <taxon>Actinomycetota</taxon>
        <taxon>Actinomycetes</taxon>
        <taxon>Pseudonocardiales</taxon>
        <taxon>Pseudonocardiaceae</taxon>
        <taxon>Actinomycetospora</taxon>
    </lineage>
</organism>
<dbReference type="Pfam" id="PF22636">
    <property type="entry name" value="FlK"/>
    <property type="match status" value="1"/>
</dbReference>
<dbReference type="Gene3D" id="3.10.129.10">
    <property type="entry name" value="Hotdog Thioesterase"/>
    <property type="match status" value="1"/>
</dbReference>
<dbReference type="PANTHER" id="PTHR36934:SF1">
    <property type="entry name" value="THIOESTERASE DOMAIN-CONTAINING PROTEIN"/>
    <property type="match status" value="1"/>
</dbReference>
<comment type="caution">
    <text evidence="2">The sequence shown here is derived from an EMBL/GenBank/DDBJ whole genome shotgun (WGS) entry which is preliminary data.</text>
</comment>
<dbReference type="OrthoDB" id="5243809at2"/>